<comment type="function">
    <text evidence="5">Responsible for synthesis of pseudouridine from uracil-55 in the psi GC loop of transfer RNAs.</text>
</comment>
<dbReference type="GO" id="GO:0160148">
    <property type="term" value="F:tRNA pseudouridine(55) synthase activity"/>
    <property type="evidence" value="ECO:0007669"/>
    <property type="project" value="UniProtKB-EC"/>
</dbReference>
<keyword evidence="4 5" id="KW-0413">Isomerase</keyword>
<evidence type="ECO:0000313" key="9">
    <source>
        <dbReference type="Proteomes" id="UP001597418"/>
    </source>
</evidence>
<evidence type="ECO:0000256" key="1">
    <source>
        <dbReference type="ARBA" id="ARBA00000385"/>
    </source>
</evidence>
<feature type="domain" description="tRNA pseudouridylate synthase B C-terminal" evidence="7">
    <location>
        <begin position="189"/>
        <end position="232"/>
    </location>
</feature>
<dbReference type="SUPFAM" id="SSF55120">
    <property type="entry name" value="Pseudouridine synthase"/>
    <property type="match status" value="1"/>
</dbReference>
<accession>A0ABW5UF31</accession>
<protein>
    <recommendedName>
        <fullName evidence="5">tRNA pseudouridine synthase B</fullName>
        <ecNumber evidence="5">5.4.99.25</ecNumber>
    </recommendedName>
    <alternativeName>
        <fullName evidence="5">tRNA pseudouridine(55) synthase</fullName>
        <shortName evidence="5">Psi55 synthase</shortName>
    </alternativeName>
    <alternativeName>
        <fullName evidence="5">tRNA pseudouridylate synthase</fullName>
    </alternativeName>
    <alternativeName>
        <fullName evidence="5">tRNA-uridine isomerase</fullName>
    </alternativeName>
</protein>
<evidence type="ECO:0000256" key="5">
    <source>
        <dbReference type="HAMAP-Rule" id="MF_01080"/>
    </source>
</evidence>
<comment type="caution">
    <text evidence="8">The sequence shown here is derived from an EMBL/GenBank/DDBJ whole genome shotgun (WGS) entry which is preliminary data.</text>
</comment>
<dbReference type="HAMAP" id="MF_01080">
    <property type="entry name" value="TruB_bact"/>
    <property type="match status" value="1"/>
</dbReference>
<feature type="domain" description="Pseudouridine synthase II N-terminal" evidence="6">
    <location>
        <begin position="47"/>
        <end position="188"/>
    </location>
</feature>
<dbReference type="InterPro" id="IPR020103">
    <property type="entry name" value="PsdUridine_synth_cat_dom_sf"/>
</dbReference>
<dbReference type="PANTHER" id="PTHR13767:SF2">
    <property type="entry name" value="PSEUDOURIDYLATE SYNTHASE TRUB1"/>
    <property type="match status" value="1"/>
</dbReference>
<dbReference type="Proteomes" id="UP001597418">
    <property type="component" value="Unassembled WGS sequence"/>
</dbReference>
<evidence type="ECO:0000256" key="3">
    <source>
        <dbReference type="ARBA" id="ARBA00022694"/>
    </source>
</evidence>
<keyword evidence="9" id="KW-1185">Reference proteome</keyword>
<dbReference type="RefSeq" id="WP_066752015.1">
    <property type="nucleotide sequence ID" value="NZ_JBHUMB010000014.1"/>
</dbReference>
<dbReference type="CDD" id="cd02573">
    <property type="entry name" value="PseudoU_synth_EcTruB"/>
    <property type="match status" value="1"/>
</dbReference>
<evidence type="ECO:0000259" key="6">
    <source>
        <dbReference type="Pfam" id="PF01509"/>
    </source>
</evidence>
<dbReference type="InterPro" id="IPR014780">
    <property type="entry name" value="tRNA_psdUridine_synth_TruB"/>
</dbReference>
<proteinExistence type="inferred from homology"/>
<reference evidence="9" key="1">
    <citation type="journal article" date="2019" name="Int. J. Syst. Evol. Microbiol.">
        <title>The Global Catalogue of Microorganisms (GCM) 10K type strain sequencing project: providing services to taxonomists for standard genome sequencing and annotation.</title>
        <authorList>
            <consortium name="The Broad Institute Genomics Platform"/>
            <consortium name="The Broad Institute Genome Sequencing Center for Infectious Disease"/>
            <person name="Wu L."/>
            <person name="Ma J."/>
        </authorList>
    </citation>
    <scope>NUCLEOTIDE SEQUENCE [LARGE SCALE GENOMIC DNA]</scope>
    <source>
        <strain evidence="9">KCTC 42247</strain>
    </source>
</reference>
<evidence type="ECO:0000313" key="8">
    <source>
        <dbReference type="EMBL" id="MFD2744529.1"/>
    </source>
</evidence>
<dbReference type="NCBIfam" id="TIGR00431">
    <property type="entry name" value="TruB"/>
    <property type="match status" value="1"/>
</dbReference>
<evidence type="ECO:0000256" key="2">
    <source>
        <dbReference type="ARBA" id="ARBA00005642"/>
    </source>
</evidence>
<dbReference type="Pfam" id="PF01509">
    <property type="entry name" value="TruB_N"/>
    <property type="match status" value="1"/>
</dbReference>
<dbReference type="EMBL" id="JBHUMB010000014">
    <property type="protein sequence ID" value="MFD2744529.1"/>
    <property type="molecule type" value="Genomic_DNA"/>
</dbReference>
<dbReference type="InterPro" id="IPR002501">
    <property type="entry name" value="PsdUridine_synth_N"/>
</dbReference>
<comment type="catalytic activity">
    <reaction evidence="1 5">
        <text>uridine(55) in tRNA = pseudouridine(55) in tRNA</text>
        <dbReference type="Rhea" id="RHEA:42532"/>
        <dbReference type="Rhea" id="RHEA-COMP:10101"/>
        <dbReference type="Rhea" id="RHEA-COMP:10102"/>
        <dbReference type="ChEBI" id="CHEBI:65314"/>
        <dbReference type="ChEBI" id="CHEBI:65315"/>
        <dbReference type="EC" id="5.4.99.25"/>
    </reaction>
</comment>
<organism evidence="8 9">
    <name type="scientific">Sphingobacterium populi</name>
    <dbReference type="NCBI Taxonomy" id="1812824"/>
    <lineage>
        <taxon>Bacteria</taxon>
        <taxon>Pseudomonadati</taxon>
        <taxon>Bacteroidota</taxon>
        <taxon>Sphingobacteriia</taxon>
        <taxon>Sphingobacteriales</taxon>
        <taxon>Sphingobacteriaceae</taxon>
        <taxon>Sphingobacterium</taxon>
    </lineage>
</organism>
<evidence type="ECO:0000256" key="4">
    <source>
        <dbReference type="ARBA" id="ARBA00023235"/>
    </source>
</evidence>
<evidence type="ECO:0000259" key="7">
    <source>
        <dbReference type="Pfam" id="PF16198"/>
    </source>
</evidence>
<name>A0ABW5UF31_9SPHI</name>
<keyword evidence="3 5" id="KW-0819">tRNA processing</keyword>
<dbReference type="InterPro" id="IPR032819">
    <property type="entry name" value="TruB_C"/>
</dbReference>
<gene>
    <name evidence="5 8" type="primary">truB</name>
    <name evidence="8" type="ORF">ACFSQ6_14115</name>
</gene>
<feature type="active site" description="Nucleophile" evidence="5">
    <location>
        <position position="55"/>
    </location>
</feature>
<comment type="similarity">
    <text evidence="2 5">Belongs to the pseudouridine synthase TruB family. Type 1 subfamily.</text>
</comment>
<dbReference type="Pfam" id="PF16198">
    <property type="entry name" value="TruB_C_2"/>
    <property type="match status" value="1"/>
</dbReference>
<dbReference type="PANTHER" id="PTHR13767">
    <property type="entry name" value="TRNA-PSEUDOURIDINE SYNTHASE"/>
    <property type="match status" value="1"/>
</dbReference>
<sequence>MTELMTEEKKQFHFAEGQLLLVNKPYEWTSFDVVGKLRNTMKPLKIKVGHAGTLDPLATGLLIICTGKMTKQIDSFQAEDKEYTGIITLGATTPTFDLESDIDQTFDISTITEEAIQHTAASFVGEQEQYPPAHSAIKVDGERVYEKARRGETVILKPRQITVHSFDIEKIEMPNIHFRIKCTKGTYIRSIANDFGQRLKNGSHLSALCRTKSGDFRLEDAWNLQDLIEAIKLDKQ</sequence>
<dbReference type="Gene3D" id="3.30.2350.10">
    <property type="entry name" value="Pseudouridine synthase"/>
    <property type="match status" value="1"/>
</dbReference>
<dbReference type="EC" id="5.4.99.25" evidence="5"/>